<dbReference type="InterPro" id="IPR004154">
    <property type="entry name" value="Anticodon-bd"/>
</dbReference>
<comment type="catalytic activity">
    <reaction evidence="13 14">
        <text>tRNA(Thr) + L-threonine + ATP = L-threonyl-tRNA(Thr) + AMP + diphosphate + H(+)</text>
        <dbReference type="Rhea" id="RHEA:24624"/>
        <dbReference type="Rhea" id="RHEA-COMP:9670"/>
        <dbReference type="Rhea" id="RHEA-COMP:9704"/>
        <dbReference type="ChEBI" id="CHEBI:15378"/>
        <dbReference type="ChEBI" id="CHEBI:30616"/>
        <dbReference type="ChEBI" id="CHEBI:33019"/>
        <dbReference type="ChEBI" id="CHEBI:57926"/>
        <dbReference type="ChEBI" id="CHEBI:78442"/>
        <dbReference type="ChEBI" id="CHEBI:78534"/>
        <dbReference type="ChEBI" id="CHEBI:456215"/>
        <dbReference type="EC" id="6.1.1.3"/>
    </reaction>
</comment>
<evidence type="ECO:0000256" key="14">
    <source>
        <dbReference type="HAMAP-Rule" id="MF_00184"/>
    </source>
</evidence>
<dbReference type="EMBL" id="CP032549">
    <property type="protein sequence ID" value="QIV85675.1"/>
    <property type="molecule type" value="Genomic_DNA"/>
</dbReference>
<evidence type="ECO:0000256" key="12">
    <source>
        <dbReference type="ARBA" id="ARBA00023146"/>
    </source>
</evidence>
<comment type="similarity">
    <text evidence="2 14">Belongs to the class-II aminoacyl-tRNA synthetase family.</text>
</comment>
<dbReference type="InterPro" id="IPR002314">
    <property type="entry name" value="aa-tRNA-synt_IIb"/>
</dbReference>
<dbReference type="NCBIfam" id="TIGR00418">
    <property type="entry name" value="thrS"/>
    <property type="match status" value="1"/>
</dbReference>
<dbReference type="GO" id="GO:0046872">
    <property type="term" value="F:metal ion binding"/>
    <property type="evidence" value="ECO:0007669"/>
    <property type="project" value="UniProtKB-KW"/>
</dbReference>
<evidence type="ECO:0000256" key="6">
    <source>
        <dbReference type="ARBA" id="ARBA00022723"/>
    </source>
</evidence>
<evidence type="ECO:0000259" key="16">
    <source>
        <dbReference type="PROSITE" id="PS51880"/>
    </source>
</evidence>
<evidence type="ECO:0000256" key="2">
    <source>
        <dbReference type="ARBA" id="ARBA00008226"/>
    </source>
</evidence>
<feature type="domain" description="TGS" evidence="16">
    <location>
        <begin position="1"/>
        <end position="58"/>
    </location>
</feature>
<dbReference type="GO" id="GO:0006435">
    <property type="term" value="P:threonyl-tRNA aminoacylation"/>
    <property type="evidence" value="ECO:0007669"/>
    <property type="project" value="UniProtKB-UniRule"/>
</dbReference>
<dbReference type="GO" id="GO:0005524">
    <property type="term" value="F:ATP binding"/>
    <property type="evidence" value="ECO:0007669"/>
    <property type="project" value="UniProtKB-UniRule"/>
</dbReference>
<evidence type="ECO:0000256" key="1">
    <source>
        <dbReference type="ARBA" id="ARBA00004496"/>
    </source>
</evidence>
<keyword evidence="5 14" id="KW-0436">Ligase</keyword>
<dbReference type="InterPro" id="IPR002320">
    <property type="entry name" value="Thr-tRNA-ligase_IIa"/>
</dbReference>
<dbReference type="InterPro" id="IPR018163">
    <property type="entry name" value="Thr/Ala-tRNA-synth_IIc_edit"/>
</dbReference>
<dbReference type="SUPFAM" id="SSF52954">
    <property type="entry name" value="Class II aaRS ABD-related"/>
    <property type="match status" value="1"/>
</dbReference>
<feature type="binding site" evidence="14">
    <location>
        <position position="543"/>
    </location>
    <ligand>
        <name>Zn(2+)</name>
        <dbReference type="ChEBI" id="CHEBI:29105"/>
        <note>catalytic</note>
    </ligand>
</feature>
<evidence type="ECO:0000259" key="15">
    <source>
        <dbReference type="PROSITE" id="PS50862"/>
    </source>
</evidence>
<dbReference type="Gene3D" id="3.30.980.10">
    <property type="entry name" value="Threonyl-trna Synthetase, Chain A, domain 2"/>
    <property type="match status" value="1"/>
</dbReference>
<feature type="binding site" evidence="14">
    <location>
        <position position="414"/>
    </location>
    <ligand>
        <name>Zn(2+)</name>
        <dbReference type="ChEBI" id="CHEBI:29105"/>
        <note>catalytic</note>
    </ligand>
</feature>
<keyword evidence="7 14" id="KW-0547">Nucleotide-binding</keyword>
<keyword evidence="8 14" id="KW-0862">Zinc</keyword>
<dbReference type="PANTHER" id="PTHR11451">
    <property type="entry name" value="THREONINE-TRNA LIGASE"/>
    <property type="match status" value="1"/>
</dbReference>
<dbReference type="GO" id="GO:0000049">
    <property type="term" value="F:tRNA binding"/>
    <property type="evidence" value="ECO:0007669"/>
    <property type="project" value="UniProtKB-KW"/>
</dbReference>
<evidence type="ECO:0000256" key="13">
    <source>
        <dbReference type="ARBA" id="ARBA00049515"/>
    </source>
</evidence>
<dbReference type="Gene3D" id="3.30.54.20">
    <property type="match status" value="1"/>
</dbReference>
<dbReference type="CDD" id="cd00771">
    <property type="entry name" value="ThrRS_core"/>
    <property type="match status" value="1"/>
</dbReference>
<dbReference type="InterPro" id="IPR004095">
    <property type="entry name" value="TGS"/>
</dbReference>
<dbReference type="Proteomes" id="UP000502331">
    <property type="component" value="Chromosome"/>
</dbReference>
<dbReference type="FunFam" id="3.30.54.20:FF:000003">
    <property type="entry name" value="Threonine--tRNA ligase"/>
    <property type="match status" value="1"/>
</dbReference>
<evidence type="ECO:0000313" key="17">
    <source>
        <dbReference type="EMBL" id="QIV85675.1"/>
    </source>
</evidence>
<dbReference type="InterPro" id="IPR045864">
    <property type="entry name" value="aa-tRNA-synth_II/BPL/LPL"/>
</dbReference>
<organism evidence="17 18">
    <name type="scientific">Glutamicibacter mishrai</name>
    <dbReference type="NCBI Taxonomy" id="1775880"/>
    <lineage>
        <taxon>Bacteria</taxon>
        <taxon>Bacillati</taxon>
        <taxon>Actinomycetota</taxon>
        <taxon>Actinomycetes</taxon>
        <taxon>Micrococcales</taxon>
        <taxon>Micrococcaceae</taxon>
        <taxon>Glutamicibacter</taxon>
    </lineage>
</organism>
<protein>
    <recommendedName>
        <fullName evidence="14">Threonine--tRNA ligase</fullName>
        <ecNumber evidence="14">6.1.1.3</ecNumber>
    </recommendedName>
    <alternativeName>
        <fullName evidence="14">Threonyl-tRNA synthetase</fullName>
        <shortName evidence="14">ThrRS</shortName>
    </alternativeName>
</protein>
<dbReference type="SMART" id="SM00863">
    <property type="entry name" value="tRNA_SAD"/>
    <property type="match status" value="1"/>
</dbReference>
<feature type="binding site" evidence="14">
    <location>
        <position position="363"/>
    </location>
    <ligand>
        <name>Zn(2+)</name>
        <dbReference type="ChEBI" id="CHEBI:29105"/>
        <note>catalytic</note>
    </ligand>
</feature>
<dbReference type="PRINTS" id="PR01047">
    <property type="entry name" value="TRNASYNTHTHR"/>
</dbReference>
<comment type="subunit">
    <text evidence="14">Homodimer.</text>
</comment>
<evidence type="ECO:0000256" key="4">
    <source>
        <dbReference type="ARBA" id="ARBA00022555"/>
    </source>
</evidence>
<dbReference type="Gene3D" id="3.40.50.800">
    <property type="entry name" value="Anticodon-binding domain"/>
    <property type="match status" value="1"/>
</dbReference>
<dbReference type="Pfam" id="PF03129">
    <property type="entry name" value="HGTP_anticodon"/>
    <property type="match status" value="1"/>
</dbReference>
<keyword evidence="11 14" id="KW-0648">Protein biosynthesis</keyword>
<sequence>MSEQLTLTIDGEQVQVDAGTTGLQFYADQKDVVVMHVDGVLRDLARELEAGSTVTRVTITDPEGLEVLRHSTAHVMAQAVQQLRPDAKLGIGPYITDGFYFDFDVAEPFTPEDLKQLEKMMLKIVNQNQLFARREVSPEEAKAEMANEPYKCELLAKADSADTSGEGVTVEVAAGETTIYDNVDRKSGDIVWKDLCRGPHLPNTKLIKNAFALTRSAAAYWLGSEKNKQLQRIYGTAWPTKEDLKAYQERLAEAERRDHRKLGAELDLFSFPDELGSGLPVFHPKGGIIKREMEDYVRDRHVEEGFQYVGTPHISKDGLFHTSGHLPYYADTMFPALHIDEERDEDGNITKQGQEYRLKAMNCPMHNLIFRGRGRSYRELPLRLFEFGHVYRYEKSGVVHGLTRVRGFAQDDSHSYVTKEQAPAEVEHLLNFMLSLLKDFGMDDFYLELSTRDPESDKFIGSDEQWEEATAVLERVATESGVELVADPGGAAFYGPKISVQAKDAIGRTWQMGTVQYDFNQPARFGLEYQAADGSRQEPVMIHAAKFGSIERFLGVLTEHYAGAFPAWLSPVQVRAIPVAEAFNDYLSEVVAKLRAQGVRVELDDSSDRFPKKIRNASKDKIPFVLIAGGEDADANAVSFRFRDGSQENQVPIDDAVARIVEAIKSRDNNN</sequence>
<reference evidence="17 18" key="1">
    <citation type="submission" date="2018-09" db="EMBL/GenBank/DDBJ databases">
        <title>Glutamicibacter mishrai S5-52T (LMG 29155T = KCTC 39846T).</title>
        <authorList>
            <person name="Das S.K."/>
        </authorList>
    </citation>
    <scope>NUCLEOTIDE SEQUENCE [LARGE SCALE GENOMIC DNA]</scope>
    <source>
        <strain evidence="17 18">S5-52</strain>
    </source>
</reference>
<comment type="caution">
    <text evidence="14">Lacks conserved residue(s) required for the propagation of feature annotation.</text>
</comment>
<comment type="subcellular location">
    <subcellularLocation>
        <location evidence="1 14">Cytoplasm</location>
    </subcellularLocation>
</comment>
<dbReference type="PROSITE" id="PS50862">
    <property type="entry name" value="AA_TRNA_LIGASE_II"/>
    <property type="match status" value="1"/>
</dbReference>
<dbReference type="FunFam" id="3.30.930.10:FF:000019">
    <property type="entry name" value="Threonine--tRNA ligase"/>
    <property type="match status" value="1"/>
</dbReference>
<dbReference type="EC" id="6.1.1.3" evidence="14"/>
<dbReference type="PROSITE" id="PS51880">
    <property type="entry name" value="TGS"/>
    <property type="match status" value="1"/>
</dbReference>
<feature type="domain" description="Aminoacyl-transfer RNA synthetases class-II family profile" evidence="15">
    <location>
        <begin position="289"/>
        <end position="566"/>
    </location>
</feature>
<keyword evidence="4 14" id="KW-0820">tRNA-binding</keyword>
<dbReference type="FunFam" id="3.40.50.800:FF:000001">
    <property type="entry name" value="Threonine--tRNA ligase"/>
    <property type="match status" value="1"/>
</dbReference>
<dbReference type="Pfam" id="PF00587">
    <property type="entry name" value="tRNA-synt_2b"/>
    <property type="match status" value="1"/>
</dbReference>
<dbReference type="HAMAP" id="MF_00184">
    <property type="entry name" value="Thr_tRNA_synth"/>
    <property type="match status" value="1"/>
</dbReference>
<evidence type="ECO:0000256" key="10">
    <source>
        <dbReference type="ARBA" id="ARBA00022884"/>
    </source>
</evidence>
<proteinExistence type="inferred from homology"/>
<evidence type="ECO:0000256" key="3">
    <source>
        <dbReference type="ARBA" id="ARBA00022490"/>
    </source>
</evidence>
<dbReference type="InterPro" id="IPR036621">
    <property type="entry name" value="Anticodon-bd_dom_sf"/>
</dbReference>
<keyword evidence="18" id="KW-1185">Reference proteome</keyword>
<dbReference type="GO" id="GO:0005737">
    <property type="term" value="C:cytoplasm"/>
    <property type="evidence" value="ECO:0007669"/>
    <property type="project" value="UniProtKB-SubCell"/>
</dbReference>
<evidence type="ECO:0000313" key="18">
    <source>
        <dbReference type="Proteomes" id="UP000502331"/>
    </source>
</evidence>
<dbReference type="GO" id="GO:0004829">
    <property type="term" value="F:threonine-tRNA ligase activity"/>
    <property type="evidence" value="ECO:0007669"/>
    <property type="project" value="UniProtKB-UniRule"/>
</dbReference>
<dbReference type="RefSeq" id="WP_172510973.1">
    <property type="nucleotide sequence ID" value="NZ_CP032549.1"/>
</dbReference>
<keyword evidence="10 14" id="KW-0694">RNA-binding</keyword>
<evidence type="ECO:0000256" key="11">
    <source>
        <dbReference type="ARBA" id="ARBA00022917"/>
    </source>
</evidence>
<dbReference type="InterPro" id="IPR012947">
    <property type="entry name" value="tRNA_SAD"/>
</dbReference>
<keyword evidence="6 14" id="KW-0479">Metal-binding</keyword>
<name>A0A6H0SH58_9MICC</name>
<dbReference type="CDD" id="cd00860">
    <property type="entry name" value="ThrRS_anticodon"/>
    <property type="match status" value="1"/>
</dbReference>
<gene>
    <name evidence="14" type="primary">thrS</name>
    <name evidence="17" type="ORF">D3791_00175</name>
</gene>
<dbReference type="CDD" id="cd01667">
    <property type="entry name" value="TGS_ThrRS"/>
    <property type="match status" value="1"/>
</dbReference>
<keyword evidence="9 14" id="KW-0067">ATP-binding</keyword>
<dbReference type="SUPFAM" id="SSF55186">
    <property type="entry name" value="ThrRS/AlaRS common domain"/>
    <property type="match status" value="1"/>
</dbReference>
<dbReference type="InterPro" id="IPR033728">
    <property type="entry name" value="ThrRS_core"/>
</dbReference>
<accession>A0A6H0SH58</accession>
<keyword evidence="3 14" id="KW-0963">Cytoplasm</keyword>
<evidence type="ECO:0000256" key="8">
    <source>
        <dbReference type="ARBA" id="ARBA00022833"/>
    </source>
</evidence>
<dbReference type="AlphaFoldDB" id="A0A6H0SH58"/>
<dbReference type="SUPFAM" id="SSF55681">
    <property type="entry name" value="Class II aaRS and biotin synthetases"/>
    <property type="match status" value="1"/>
</dbReference>
<evidence type="ECO:0000256" key="5">
    <source>
        <dbReference type="ARBA" id="ARBA00022598"/>
    </source>
</evidence>
<evidence type="ECO:0000256" key="7">
    <source>
        <dbReference type="ARBA" id="ARBA00022741"/>
    </source>
</evidence>
<dbReference type="PANTHER" id="PTHR11451:SF44">
    <property type="entry name" value="THREONINE--TRNA LIGASE, CHLOROPLASTIC_MITOCHONDRIAL 2"/>
    <property type="match status" value="1"/>
</dbReference>
<comment type="cofactor">
    <cofactor evidence="14">
        <name>Zn(2+)</name>
        <dbReference type="ChEBI" id="CHEBI:29105"/>
    </cofactor>
    <text evidence="14">Binds 1 zinc ion per subunit.</text>
</comment>
<dbReference type="Pfam" id="PF07973">
    <property type="entry name" value="tRNA_SAD"/>
    <property type="match status" value="1"/>
</dbReference>
<dbReference type="InterPro" id="IPR006195">
    <property type="entry name" value="aa-tRNA-synth_II"/>
</dbReference>
<evidence type="ECO:0000256" key="9">
    <source>
        <dbReference type="ARBA" id="ARBA00022840"/>
    </source>
</evidence>
<dbReference type="InterPro" id="IPR047246">
    <property type="entry name" value="ThrRS_anticodon"/>
</dbReference>
<keyword evidence="12 14" id="KW-0030">Aminoacyl-tRNA synthetase</keyword>
<dbReference type="Gene3D" id="3.30.930.10">
    <property type="entry name" value="Bira Bifunctional Protein, Domain 2"/>
    <property type="match status" value="1"/>
</dbReference>